<protein>
    <recommendedName>
        <fullName evidence="1">Xaa-Pro dipeptidyl-peptidase C-terminal domain-containing protein</fullName>
    </recommendedName>
</protein>
<dbReference type="Gene3D" id="2.60.120.260">
    <property type="entry name" value="Galactose-binding domain-like"/>
    <property type="match status" value="1"/>
</dbReference>
<dbReference type="SUPFAM" id="SSF49785">
    <property type="entry name" value="Galactose-binding domain-like"/>
    <property type="match status" value="1"/>
</dbReference>
<dbReference type="InterPro" id="IPR013736">
    <property type="entry name" value="Xaa-Pro_dipept_C"/>
</dbReference>
<dbReference type="Pfam" id="PF08530">
    <property type="entry name" value="PepX_C"/>
    <property type="match status" value="1"/>
</dbReference>
<evidence type="ECO:0000313" key="3">
    <source>
        <dbReference type="Proteomes" id="UP001500630"/>
    </source>
</evidence>
<gene>
    <name evidence="2" type="ORF">GCM10022419_125660</name>
</gene>
<evidence type="ECO:0000313" key="2">
    <source>
        <dbReference type="EMBL" id="GAA3619011.1"/>
    </source>
</evidence>
<evidence type="ECO:0000259" key="1">
    <source>
        <dbReference type="Pfam" id="PF08530"/>
    </source>
</evidence>
<keyword evidence="3" id="KW-1185">Reference proteome</keyword>
<dbReference type="InterPro" id="IPR008979">
    <property type="entry name" value="Galactose-bd-like_sf"/>
</dbReference>
<name>A0ABP6ZUD5_9ACTN</name>
<accession>A0ABP6ZUD5</accession>
<proteinExistence type="predicted"/>
<feature type="domain" description="Xaa-Pro dipeptidyl-peptidase C-terminal" evidence="1">
    <location>
        <begin position="13"/>
        <end position="83"/>
    </location>
</feature>
<dbReference type="Proteomes" id="UP001500630">
    <property type="component" value="Unassembled WGS sequence"/>
</dbReference>
<comment type="caution">
    <text evidence="2">The sequence shown here is derived from an EMBL/GenBank/DDBJ whole genome shotgun (WGS) entry which is preliminary data.</text>
</comment>
<organism evidence="2 3">
    <name type="scientific">Nonomuraea rosea</name>
    <dbReference type="NCBI Taxonomy" id="638574"/>
    <lineage>
        <taxon>Bacteria</taxon>
        <taxon>Bacillati</taxon>
        <taxon>Actinomycetota</taxon>
        <taxon>Actinomycetes</taxon>
        <taxon>Streptosporangiales</taxon>
        <taxon>Streptosporangiaceae</taxon>
        <taxon>Nonomuraea</taxon>
    </lineage>
</organism>
<dbReference type="EMBL" id="BAABDQ010000059">
    <property type="protein sequence ID" value="GAA3619011.1"/>
    <property type="molecule type" value="Genomic_DNA"/>
</dbReference>
<sequence length="89" mass="9554">MSTGEVPAHGFDRIERLSPGEIVGVEIDLLPVGLVFHPGEQLRLLISGRHLLGPMMPGLVEYTPANSGRHVIHTGGGHASYLQLPVQAR</sequence>
<reference evidence="3" key="1">
    <citation type="journal article" date="2019" name="Int. J. Syst. Evol. Microbiol.">
        <title>The Global Catalogue of Microorganisms (GCM) 10K type strain sequencing project: providing services to taxonomists for standard genome sequencing and annotation.</title>
        <authorList>
            <consortium name="The Broad Institute Genomics Platform"/>
            <consortium name="The Broad Institute Genome Sequencing Center for Infectious Disease"/>
            <person name="Wu L."/>
            <person name="Ma J."/>
        </authorList>
    </citation>
    <scope>NUCLEOTIDE SEQUENCE [LARGE SCALE GENOMIC DNA]</scope>
    <source>
        <strain evidence="3">JCM 17326</strain>
    </source>
</reference>